<organism evidence="17 18">
    <name type="scientific">Litorivicinus lipolyticus</name>
    <dbReference type="NCBI Taxonomy" id="418701"/>
    <lineage>
        <taxon>Bacteria</taxon>
        <taxon>Pseudomonadati</taxon>
        <taxon>Pseudomonadota</taxon>
        <taxon>Gammaproteobacteria</taxon>
        <taxon>Oceanospirillales</taxon>
        <taxon>Litorivicinaceae</taxon>
        <taxon>Litorivicinus</taxon>
    </lineage>
</organism>
<dbReference type="Pfam" id="PF00580">
    <property type="entry name" value="UvrD-helicase"/>
    <property type="match status" value="1"/>
</dbReference>
<dbReference type="InterPro" id="IPR014017">
    <property type="entry name" value="DNA_helicase_UvrD-like_C"/>
</dbReference>
<dbReference type="InterPro" id="IPR014016">
    <property type="entry name" value="UvrD-like_ATP-bd"/>
</dbReference>
<dbReference type="PROSITE" id="PS51198">
    <property type="entry name" value="UVRD_HELICASE_ATP_BIND"/>
    <property type="match status" value="1"/>
</dbReference>
<dbReference type="Gene3D" id="1.10.486.10">
    <property type="entry name" value="PCRA, domain 4"/>
    <property type="match status" value="1"/>
</dbReference>
<dbReference type="SUPFAM" id="SSF52540">
    <property type="entry name" value="P-loop containing nucleoside triphosphate hydrolases"/>
    <property type="match status" value="1"/>
</dbReference>
<dbReference type="CDD" id="cd18807">
    <property type="entry name" value="SF1_C_UvrD"/>
    <property type="match status" value="1"/>
</dbReference>
<keyword evidence="18" id="KW-1185">Reference proteome</keyword>
<dbReference type="InterPro" id="IPR000212">
    <property type="entry name" value="DNA_helicase_UvrD/REP"/>
</dbReference>
<evidence type="ECO:0000256" key="8">
    <source>
        <dbReference type="ARBA" id="ARBA00023204"/>
    </source>
</evidence>
<evidence type="ECO:0000256" key="13">
    <source>
        <dbReference type="ARBA" id="ARBA00048988"/>
    </source>
</evidence>
<dbReference type="InterPro" id="IPR013986">
    <property type="entry name" value="DExx_box_DNA_helicase_dom_sf"/>
</dbReference>
<dbReference type="RefSeq" id="WP_153712625.1">
    <property type="nucleotide sequence ID" value="NZ_CP045871.1"/>
</dbReference>
<feature type="domain" description="UvrD-like helicase ATP-binding" evidence="15">
    <location>
        <begin position="7"/>
        <end position="285"/>
    </location>
</feature>
<comment type="catalytic activity">
    <reaction evidence="10">
        <text>Couples ATP hydrolysis with the unwinding of duplex DNA by translocating in the 3'-5' direction.</text>
        <dbReference type="EC" id="5.6.2.4"/>
    </reaction>
</comment>
<dbReference type="PANTHER" id="PTHR11070:SF2">
    <property type="entry name" value="ATP-DEPENDENT DNA HELICASE SRS2"/>
    <property type="match status" value="1"/>
</dbReference>
<dbReference type="OrthoDB" id="9806690at2"/>
<feature type="binding site" evidence="14">
    <location>
        <begin position="28"/>
        <end position="35"/>
    </location>
    <ligand>
        <name>ATP</name>
        <dbReference type="ChEBI" id="CHEBI:30616"/>
    </ligand>
</feature>
<evidence type="ECO:0000256" key="11">
    <source>
        <dbReference type="ARBA" id="ARBA00034808"/>
    </source>
</evidence>
<dbReference type="KEGG" id="llp:GH975_00535"/>
<keyword evidence="6 14" id="KW-0067">ATP-binding</keyword>
<dbReference type="GO" id="GO:0000725">
    <property type="term" value="P:recombinational repair"/>
    <property type="evidence" value="ECO:0007669"/>
    <property type="project" value="TreeGrafter"/>
</dbReference>
<evidence type="ECO:0000256" key="3">
    <source>
        <dbReference type="ARBA" id="ARBA00022763"/>
    </source>
</evidence>
<dbReference type="PROSITE" id="PS51217">
    <property type="entry name" value="UVRD_HELICASE_CTER"/>
    <property type="match status" value="1"/>
</dbReference>
<dbReference type="FunFam" id="1.10.10.160:FF:000001">
    <property type="entry name" value="ATP-dependent DNA helicase"/>
    <property type="match status" value="1"/>
</dbReference>
<dbReference type="PANTHER" id="PTHR11070">
    <property type="entry name" value="UVRD / RECB / PCRA DNA HELICASE FAMILY MEMBER"/>
    <property type="match status" value="1"/>
</dbReference>
<keyword evidence="8" id="KW-0234">DNA repair</keyword>
<dbReference type="GO" id="GO:0016887">
    <property type="term" value="F:ATP hydrolysis activity"/>
    <property type="evidence" value="ECO:0007669"/>
    <property type="project" value="RHEA"/>
</dbReference>
<evidence type="ECO:0000256" key="14">
    <source>
        <dbReference type="PROSITE-ProRule" id="PRU00560"/>
    </source>
</evidence>
<dbReference type="GO" id="GO:0005524">
    <property type="term" value="F:ATP binding"/>
    <property type="evidence" value="ECO:0007669"/>
    <property type="project" value="UniProtKB-UniRule"/>
</dbReference>
<dbReference type="EMBL" id="CP045871">
    <property type="protein sequence ID" value="QGG79121.1"/>
    <property type="molecule type" value="Genomic_DNA"/>
</dbReference>
<comment type="catalytic activity">
    <reaction evidence="13">
        <text>ATP + H2O = ADP + phosphate + H(+)</text>
        <dbReference type="Rhea" id="RHEA:13065"/>
        <dbReference type="ChEBI" id="CHEBI:15377"/>
        <dbReference type="ChEBI" id="CHEBI:15378"/>
        <dbReference type="ChEBI" id="CHEBI:30616"/>
        <dbReference type="ChEBI" id="CHEBI:43474"/>
        <dbReference type="ChEBI" id="CHEBI:456216"/>
        <dbReference type="EC" id="5.6.2.4"/>
    </reaction>
</comment>
<evidence type="ECO:0000256" key="6">
    <source>
        <dbReference type="ARBA" id="ARBA00022840"/>
    </source>
</evidence>
<dbReference type="NCBIfam" id="NF008743">
    <property type="entry name" value="PRK11773.1"/>
    <property type="match status" value="1"/>
</dbReference>
<dbReference type="GO" id="GO:0009314">
    <property type="term" value="P:response to radiation"/>
    <property type="evidence" value="ECO:0007669"/>
    <property type="project" value="UniProtKB-ARBA"/>
</dbReference>
<evidence type="ECO:0000256" key="1">
    <source>
        <dbReference type="ARBA" id="ARBA00009922"/>
    </source>
</evidence>
<reference evidence="17 18" key="1">
    <citation type="submission" date="2019-11" db="EMBL/GenBank/DDBJ databases">
        <authorList>
            <person name="Khan S.A."/>
            <person name="Jeon C.O."/>
            <person name="Chun B.H."/>
        </authorList>
    </citation>
    <scope>NUCLEOTIDE SEQUENCE [LARGE SCALE GENOMIC DNA]</scope>
    <source>
        <strain evidence="17 18">IMCC 1097</strain>
    </source>
</reference>
<dbReference type="AlphaFoldDB" id="A0A5Q2QA33"/>
<keyword evidence="3" id="KW-0227">DNA damage</keyword>
<dbReference type="GO" id="GO:0003677">
    <property type="term" value="F:DNA binding"/>
    <property type="evidence" value="ECO:0007669"/>
    <property type="project" value="UniProtKB-KW"/>
</dbReference>
<accession>A0A5Q2QA33</accession>
<evidence type="ECO:0000256" key="12">
    <source>
        <dbReference type="ARBA" id="ARBA00034923"/>
    </source>
</evidence>
<evidence type="ECO:0000313" key="17">
    <source>
        <dbReference type="EMBL" id="QGG79121.1"/>
    </source>
</evidence>
<evidence type="ECO:0000256" key="5">
    <source>
        <dbReference type="ARBA" id="ARBA00022806"/>
    </source>
</evidence>
<gene>
    <name evidence="17" type="primary">uvrD</name>
    <name evidence="17" type="synonym">mutU</name>
    <name evidence="17" type="synonym">recL</name>
    <name evidence="17" type="ORF">GH975_00535</name>
</gene>
<keyword evidence="4 14" id="KW-0378">Hydrolase</keyword>
<evidence type="ECO:0000256" key="2">
    <source>
        <dbReference type="ARBA" id="ARBA00022741"/>
    </source>
</evidence>
<evidence type="ECO:0000256" key="7">
    <source>
        <dbReference type="ARBA" id="ARBA00023125"/>
    </source>
</evidence>
<feature type="domain" description="UvrD-like helicase C-terminal" evidence="16">
    <location>
        <begin position="286"/>
        <end position="560"/>
    </location>
</feature>
<dbReference type="GO" id="GO:0043138">
    <property type="term" value="F:3'-5' DNA helicase activity"/>
    <property type="evidence" value="ECO:0007669"/>
    <property type="project" value="UniProtKB-EC"/>
</dbReference>
<evidence type="ECO:0000256" key="9">
    <source>
        <dbReference type="ARBA" id="ARBA00023235"/>
    </source>
</evidence>
<dbReference type="EC" id="5.6.2.4" evidence="11"/>
<dbReference type="Pfam" id="PF21196">
    <property type="entry name" value="PcrA_UvrD_tudor"/>
    <property type="match status" value="1"/>
</dbReference>
<keyword evidence="2 14" id="KW-0547">Nucleotide-binding</keyword>
<dbReference type="GO" id="GO:0005829">
    <property type="term" value="C:cytosol"/>
    <property type="evidence" value="ECO:0007669"/>
    <property type="project" value="TreeGrafter"/>
</dbReference>
<keyword evidence="5 14" id="KW-0347">Helicase</keyword>
<dbReference type="FunFam" id="3.40.50.300:FF:001201">
    <property type="entry name" value="ATP-dependent DNA helicase UvrD2"/>
    <property type="match status" value="1"/>
</dbReference>
<dbReference type="GO" id="GO:0033202">
    <property type="term" value="C:DNA helicase complex"/>
    <property type="evidence" value="ECO:0007669"/>
    <property type="project" value="TreeGrafter"/>
</dbReference>
<evidence type="ECO:0000256" key="4">
    <source>
        <dbReference type="ARBA" id="ARBA00022801"/>
    </source>
</evidence>
<name>A0A5Q2QA33_9GAMM</name>
<dbReference type="Pfam" id="PF13361">
    <property type="entry name" value="UvrD_C"/>
    <property type="match status" value="2"/>
</dbReference>
<evidence type="ECO:0000256" key="10">
    <source>
        <dbReference type="ARBA" id="ARBA00034617"/>
    </source>
</evidence>
<dbReference type="Gene3D" id="3.40.50.300">
    <property type="entry name" value="P-loop containing nucleotide triphosphate hydrolases"/>
    <property type="match status" value="2"/>
</dbReference>
<comment type="similarity">
    <text evidence="1">Belongs to the helicase family. UvrD subfamily.</text>
</comment>
<keyword evidence="7" id="KW-0238">DNA-binding</keyword>
<proteinExistence type="inferred from homology"/>
<dbReference type="InterPro" id="IPR027417">
    <property type="entry name" value="P-loop_NTPase"/>
</dbReference>
<evidence type="ECO:0000259" key="15">
    <source>
        <dbReference type="PROSITE" id="PS51198"/>
    </source>
</evidence>
<dbReference type="Gene3D" id="1.10.10.160">
    <property type="match status" value="1"/>
</dbReference>
<evidence type="ECO:0000259" key="16">
    <source>
        <dbReference type="PROSITE" id="PS51217"/>
    </source>
</evidence>
<dbReference type="CDD" id="cd17932">
    <property type="entry name" value="DEXQc_UvrD"/>
    <property type="match status" value="1"/>
</dbReference>
<dbReference type="Proteomes" id="UP000388235">
    <property type="component" value="Chromosome"/>
</dbReference>
<protein>
    <recommendedName>
        <fullName evidence="11">DNA 3'-5' helicase</fullName>
        <ecNumber evidence="11">5.6.2.4</ecNumber>
    </recommendedName>
    <alternativeName>
        <fullName evidence="12">DNA 3'-5' helicase II</fullName>
    </alternativeName>
</protein>
<keyword evidence="9" id="KW-0413">Isomerase</keyword>
<evidence type="ECO:0000313" key="18">
    <source>
        <dbReference type="Proteomes" id="UP000388235"/>
    </source>
</evidence>
<sequence>MTHPLIEGLNPGQSDAVSAPESNLLVLAGAGSGKTRVLVHRVAWLMDVYEVSPYSIMAVTFTNKAAKEMQGRLQQLTQQPLRAMWVGTFHGLCHRWLRSHWQEAGLDQNFQVLDSDDQQKVVKRIIQRLNLDDKKFPPRTAVNFINSQKDEGCRAAHVQARGDYFNDRLIDIYATYEEECEAKGLVDFGELLLRAHETLRDNVELLNHYRARFQHILVDEFQDTNKVQYAWLRLLTGTSGHIMAVGDDDQSIYGWRGAQVENIRSFVQDFADVATVRLTRNYRSTANILNAANAVIDNNTGRMGKELWTEDNDGEPLKLYSAFNEQDEARFIADTVQRHVDDGNLRSDVAVLYRSNAQSRALEEAFLRSGVPYRIYGGQRFYERLEIKNALCYLRLILNRFDDVAFDRVVNIPPRGIGEKTLETVRHAARDQGMALWQAAKFCIESAALPARARTQLGAFLALIDQLDSGTEGLELGDVTREVLGAAQLIEYHGAEKGEKARTRVENLKELASAMADFVPEEDENALAAFLAQASLDAGDRQADEHDDAVQMMTLHSAKGLEFPVVFLAGCEEGLFPHKMSMDDPDGLEEERRLAYVGITRAEKKLYLTHAETRRLYGMDSMSPRSRFLREIPPELVEEIRMNAKITRPLSASDGRLHRGAKRNDAPWISLDAGVDIGLSLGQRVEHRLFGEGVILKFEGSGPQTKVTVNFAGKGTKTLIAAYANLTGL</sequence>